<protein>
    <submittedName>
        <fullName evidence="1">Caskin/Ankyrin repeat-containing protein</fullName>
    </submittedName>
</protein>
<keyword evidence="2" id="KW-1185">Reference proteome</keyword>
<name>A0ACB7WHG3_DIOAL</name>
<organism evidence="1 2">
    <name type="scientific">Dioscorea alata</name>
    <name type="common">Purple yam</name>
    <dbReference type="NCBI Taxonomy" id="55571"/>
    <lineage>
        <taxon>Eukaryota</taxon>
        <taxon>Viridiplantae</taxon>
        <taxon>Streptophyta</taxon>
        <taxon>Embryophyta</taxon>
        <taxon>Tracheophyta</taxon>
        <taxon>Spermatophyta</taxon>
        <taxon>Magnoliopsida</taxon>
        <taxon>Liliopsida</taxon>
        <taxon>Dioscoreales</taxon>
        <taxon>Dioscoreaceae</taxon>
        <taxon>Dioscorea</taxon>
    </lineage>
</organism>
<gene>
    <name evidence="1" type="ORF">IHE45_04G161500</name>
</gene>
<proteinExistence type="predicted"/>
<accession>A0ACB7WHG3</accession>
<reference evidence="2" key="1">
    <citation type="journal article" date="2022" name="Nat. Commun.">
        <title>Chromosome evolution and the genetic basis of agronomically important traits in greater yam.</title>
        <authorList>
            <person name="Bredeson J.V."/>
            <person name="Lyons J.B."/>
            <person name="Oniyinde I.O."/>
            <person name="Okereke N.R."/>
            <person name="Kolade O."/>
            <person name="Nnabue I."/>
            <person name="Nwadili C.O."/>
            <person name="Hribova E."/>
            <person name="Parker M."/>
            <person name="Nwogha J."/>
            <person name="Shu S."/>
            <person name="Carlson J."/>
            <person name="Kariba R."/>
            <person name="Muthemba S."/>
            <person name="Knop K."/>
            <person name="Barton G.J."/>
            <person name="Sherwood A.V."/>
            <person name="Lopez-Montes A."/>
            <person name="Asiedu R."/>
            <person name="Jamnadass R."/>
            <person name="Muchugi A."/>
            <person name="Goodstein D."/>
            <person name="Egesi C.N."/>
            <person name="Featherston J."/>
            <person name="Asfaw A."/>
            <person name="Simpson G.G."/>
            <person name="Dolezel J."/>
            <person name="Hendre P.S."/>
            <person name="Van Deynze A."/>
            <person name="Kumar P.L."/>
            <person name="Obidiegwu J.E."/>
            <person name="Bhattacharjee R."/>
            <person name="Rokhsar D.S."/>
        </authorList>
    </citation>
    <scope>NUCLEOTIDE SEQUENCE [LARGE SCALE GENOMIC DNA]</scope>
    <source>
        <strain evidence="2">cv. TDa95/00328</strain>
    </source>
</reference>
<dbReference type="Proteomes" id="UP000827976">
    <property type="component" value="Chromosome 4"/>
</dbReference>
<dbReference type="EMBL" id="CM037014">
    <property type="protein sequence ID" value="KAH7687352.1"/>
    <property type="molecule type" value="Genomic_DNA"/>
</dbReference>
<comment type="caution">
    <text evidence="1">The sequence shown here is derived from an EMBL/GenBank/DDBJ whole genome shotgun (WGS) entry which is preliminary data.</text>
</comment>
<evidence type="ECO:0000313" key="2">
    <source>
        <dbReference type="Proteomes" id="UP000827976"/>
    </source>
</evidence>
<sequence length="701" mass="78892">MGNITMPTSTLPERLTMEEYRKIKNAIRKGDLNDLSTYIDKPVNFSGDYLLHVLTASKKTDLVIKLVHMVNPKRLLEARNQLKDTALHVAAATGDLAAAKVMISKNEELLSFTNSKLELPLHKAALFGKKHVFRELVDRGSQVNARREDGSNVLHCAIMGNNAELALEIAQQYSYLMFERNFRAVTPLHLIVTIPQAFRSATQLGFVESLIYACLPLKYESSSKIYSKVTIEGDEEKQKMTVPNTKKDDELMEDETPCCMIKARKLFPAVFTMVEEIEEQKKNHACVLNLIAYLAKDLEYWDFLAKGKKPDDEKIESIDGHELMDFPRDLASQKSDSIVPSNSQEKKEDENISKGKEHVLLSPALEALISNLSTTLQNIENQKADEIKEDLKPISRWDESPLTLGAKMGLHEFVEKILKVCPESVKSLDTDGRNVLQVAIQHGQVKIVNIIEAMVRGSNPLLPSRLLSDIHPKTKNNILHFAAEEKKTVPGDSCALQMQLELGWFERVKKLIPRDLENSRNNNEKTAQELFTENHMQMVKNGKEQLTKMGKTCSVLVVAVMFASSFSIPGDKDSNHNPVFIHKTAFKVFSHAYWIGLSCAATALVLFLSLLTSSYREQDFRRSLPTKYFFAIISFFLALVALLVAFSCNMYLSIYGEGQAHTKDLVPFICELTIFPAVCCLVLLFRGSSLGFGYIKRHVLG</sequence>
<evidence type="ECO:0000313" key="1">
    <source>
        <dbReference type="EMBL" id="KAH7687352.1"/>
    </source>
</evidence>